<protein>
    <recommendedName>
        <fullName evidence="6">ABC transporter domain-containing protein</fullName>
    </recommendedName>
</protein>
<feature type="compositionally biased region" description="Basic and acidic residues" evidence="5">
    <location>
        <begin position="1"/>
        <end position="13"/>
    </location>
</feature>
<gene>
    <name evidence="7" type="ORF">L484_001861</name>
</gene>
<dbReference type="InterPro" id="IPR036640">
    <property type="entry name" value="ABC1_TM_sf"/>
</dbReference>
<dbReference type="InterPro" id="IPR027417">
    <property type="entry name" value="P-loop_NTPase"/>
</dbReference>
<dbReference type="GO" id="GO:0016887">
    <property type="term" value="F:ATP hydrolysis activity"/>
    <property type="evidence" value="ECO:0007669"/>
    <property type="project" value="InterPro"/>
</dbReference>
<dbReference type="AlphaFoldDB" id="W9S5A1"/>
<evidence type="ECO:0000256" key="5">
    <source>
        <dbReference type="SAM" id="MobiDB-lite"/>
    </source>
</evidence>
<dbReference type="GO" id="GO:0005743">
    <property type="term" value="C:mitochondrial inner membrane"/>
    <property type="evidence" value="ECO:0007669"/>
    <property type="project" value="TreeGrafter"/>
</dbReference>
<dbReference type="GO" id="GO:0005524">
    <property type="term" value="F:ATP binding"/>
    <property type="evidence" value="ECO:0007669"/>
    <property type="project" value="InterPro"/>
</dbReference>
<feature type="domain" description="ABC transporter" evidence="6">
    <location>
        <begin position="48"/>
        <end position="153"/>
    </location>
</feature>
<feature type="region of interest" description="Disordered" evidence="5">
    <location>
        <begin position="1"/>
        <end position="20"/>
    </location>
</feature>
<dbReference type="eggNOG" id="KOG0055">
    <property type="taxonomic scope" value="Eukaryota"/>
</dbReference>
<dbReference type="Proteomes" id="UP000030645">
    <property type="component" value="Unassembled WGS sequence"/>
</dbReference>
<sequence length="155" mass="17450">MPPFESLDRKTEIESDTQELPNSTKVRGRIEFRNVKFKYSLRPEVIFLNKLSLQIEAGSKVAFVGPSGAGNSSIFILLLRFYDPQEVSIIIDGNEIKDNICYGNNVASETEFVEVLRQANMYEFISNLPDGYNAVVGEKSCPFSGGQKQRIGIRY</sequence>
<accession>W9S5A1</accession>
<evidence type="ECO:0000259" key="6">
    <source>
        <dbReference type="Pfam" id="PF00005"/>
    </source>
</evidence>
<evidence type="ECO:0000256" key="2">
    <source>
        <dbReference type="ARBA" id="ARBA00022692"/>
    </source>
</evidence>
<dbReference type="Gene3D" id="3.40.50.300">
    <property type="entry name" value="P-loop containing nucleotide triphosphate hydrolases"/>
    <property type="match status" value="2"/>
</dbReference>
<evidence type="ECO:0000313" key="7">
    <source>
        <dbReference type="EMBL" id="EXC26460.1"/>
    </source>
</evidence>
<dbReference type="Gene3D" id="1.20.1560.10">
    <property type="entry name" value="ABC transporter type 1, transmembrane domain"/>
    <property type="match status" value="1"/>
</dbReference>
<dbReference type="Pfam" id="PF00005">
    <property type="entry name" value="ABC_tran"/>
    <property type="match status" value="1"/>
</dbReference>
<dbReference type="PANTHER" id="PTHR43394">
    <property type="entry name" value="ATP-DEPENDENT PERMEASE MDL1, MITOCHONDRIAL"/>
    <property type="match status" value="1"/>
</dbReference>
<comment type="subcellular location">
    <subcellularLocation>
        <location evidence="1">Membrane</location>
        <topology evidence="1">Multi-pass membrane protein</topology>
    </subcellularLocation>
</comment>
<evidence type="ECO:0000256" key="4">
    <source>
        <dbReference type="ARBA" id="ARBA00023136"/>
    </source>
</evidence>
<reference evidence="8" key="1">
    <citation type="submission" date="2013-01" db="EMBL/GenBank/DDBJ databases">
        <title>Draft Genome Sequence of a Mulberry Tree, Morus notabilis C.K. Schneid.</title>
        <authorList>
            <person name="He N."/>
            <person name="Zhao S."/>
        </authorList>
    </citation>
    <scope>NUCLEOTIDE SEQUENCE</scope>
</reference>
<keyword evidence="4" id="KW-0472">Membrane</keyword>
<evidence type="ECO:0000256" key="1">
    <source>
        <dbReference type="ARBA" id="ARBA00004141"/>
    </source>
</evidence>
<dbReference type="GO" id="GO:0015421">
    <property type="term" value="F:ABC-type oligopeptide transporter activity"/>
    <property type="evidence" value="ECO:0007669"/>
    <property type="project" value="TreeGrafter"/>
</dbReference>
<dbReference type="PANTHER" id="PTHR43394:SF1">
    <property type="entry name" value="ATP-BINDING CASSETTE SUB-FAMILY B MEMBER 10, MITOCHONDRIAL"/>
    <property type="match status" value="1"/>
</dbReference>
<proteinExistence type="predicted"/>
<evidence type="ECO:0000256" key="3">
    <source>
        <dbReference type="ARBA" id="ARBA00022989"/>
    </source>
</evidence>
<dbReference type="EMBL" id="KE346107">
    <property type="protein sequence ID" value="EXC26460.1"/>
    <property type="molecule type" value="Genomic_DNA"/>
</dbReference>
<dbReference type="InterPro" id="IPR039421">
    <property type="entry name" value="Type_1_exporter"/>
</dbReference>
<evidence type="ECO:0000313" key="8">
    <source>
        <dbReference type="Proteomes" id="UP000030645"/>
    </source>
</evidence>
<keyword evidence="8" id="KW-1185">Reference proteome</keyword>
<keyword evidence="2" id="KW-0812">Transmembrane</keyword>
<dbReference type="STRING" id="981085.W9S5A1"/>
<organism evidence="7 8">
    <name type="scientific">Morus notabilis</name>
    <dbReference type="NCBI Taxonomy" id="981085"/>
    <lineage>
        <taxon>Eukaryota</taxon>
        <taxon>Viridiplantae</taxon>
        <taxon>Streptophyta</taxon>
        <taxon>Embryophyta</taxon>
        <taxon>Tracheophyta</taxon>
        <taxon>Spermatophyta</taxon>
        <taxon>Magnoliopsida</taxon>
        <taxon>eudicotyledons</taxon>
        <taxon>Gunneridae</taxon>
        <taxon>Pentapetalae</taxon>
        <taxon>rosids</taxon>
        <taxon>fabids</taxon>
        <taxon>Rosales</taxon>
        <taxon>Moraceae</taxon>
        <taxon>Moreae</taxon>
        <taxon>Morus</taxon>
    </lineage>
</organism>
<dbReference type="SUPFAM" id="SSF52540">
    <property type="entry name" value="P-loop containing nucleoside triphosphate hydrolases"/>
    <property type="match status" value="1"/>
</dbReference>
<name>W9S5A1_9ROSA</name>
<keyword evidence="3" id="KW-1133">Transmembrane helix</keyword>
<dbReference type="GO" id="GO:0090374">
    <property type="term" value="P:oligopeptide export from mitochondrion"/>
    <property type="evidence" value="ECO:0007669"/>
    <property type="project" value="TreeGrafter"/>
</dbReference>
<dbReference type="InterPro" id="IPR003439">
    <property type="entry name" value="ABC_transporter-like_ATP-bd"/>
</dbReference>